<proteinExistence type="predicted"/>
<evidence type="ECO:0000313" key="2">
    <source>
        <dbReference type="Proteomes" id="UP000199341"/>
    </source>
</evidence>
<protein>
    <recommendedName>
        <fullName evidence="3">DUF1876 domain-containing protein</fullName>
    </recommendedName>
</protein>
<dbReference type="InterPro" id="IPR038070">
    <property type="entry name" value="Rv2632c-like_sf"/>
</dbReference>
<dbReference type="STRING" id="310781.SAMN05216259_104363"/>
<dbReference type="OrthoDB" id="4828144at2"/>
<keyword evidence="2" id="KW-1185">Reference proteome</keyword>
<dbReference type="Gene3D" id="3.30.160.240">
    <property type="entry name" value="Rv1738"/>
    <property type="match status" value="1"/>
</dbReference>
<dbReference type="Pfam" id="PF08962">
    <property type="entry name" value="Rv2632c-like"/>
    <property type="match status" value="1"/>
</dbReference>
<dbReference type="SUPFAM" id="SSF143212">
    <property type="entry name" value="Rv2632c-like"/>
    <property type="match status" value="1"/>
</dbReference>
<dbReference type="InterPro" id="IPR015057">
    <property type="entry name" value="Rv2632c-like"/>
</dbReference>
<reference evidence="1 2" key="1">
    <citation type="submission" date="2016-10" db="EMBL/GenBank/DDBJ databases">
        <authorList>
            <person name="de Groot N.N."/>
        </authorList>
    </citation>
    <scope>NUCLEOTIDE SEQUENCE [LARGE SCALE GENOMIC DNA]</scope>
    <source>
        <strain evidence="1 2">CGMCC 4.2022</strain>
    </source>
</reference>
<dbReference type="RefSeq" id="WP_093784126.1">
    <property type="nucleotide sequence ID" value="NZ_FNIE01000004.1"/>
</dbReference>
<evidence type="ECO:0000313" key="1">
    <source>
        <dbReference type="EMBL" id="SDN51005.1"/>
    </source>
</evidence>
<organism evidence="1 2">
    <name type="scientific">Actinacidiphila guanduensis</name>
    <dbReference type="NCBI Taxonomy" id="310781"/>
    <lineage>
        <taxon>Bacteria</taxon>
        <taxon>Bacillati</taxon>
        <taxon>Actinomycetota</taxon>
        <taxon>Actinomycetes</taxon>
        <taxon>Kitasatosporales</taxon>
        <taxon>Streptomycetaceae</taxon>
        <taxon>Actinacidiphila</taxon>
    </lineage>
</organism>
<accession>A0A1H0BZL2</accession>
<dbReference type="Proteomes" id="UP000199341">
    <property type="component" value="Unassembled WGS sequence"/>
</dbReference>
<gene>
    <name evidence="1" type="ORF">SAMN05216259_104363</name>
</gene>
<dbReference type="EMBL" id="FNIE01000004">
    <property type="protein sequence ID" value="SDN51005.1"/>
    <property type="molecule type" value="Genomic_DNA"/>
</dbReference>
<dbReference type="AlphaFoldDB" id="A0A1H0BZL2"/>
<sequence length="94" mass="10398">MTQQMDQSTVRPPHTRTWRLRLDIFEENDDATTAHAVLDTGDNVLDSRATARRNPHDPPAPEIGDEYAAGRALLEMGRRLLGEATTDTAANASR</sequence>
<evidence type="ECO:0008006" key="3">
    <source>
        <dbReference type="Google" id="ProtNLM"/>
    </source>
</evidence>
<name>A0A1H0BZL2_9ACTN</name>